<comment type="caution">
    <text evidence="1">The sequence shown here is derived from an EMBL/GenBank/DDBJ whole genome shotgun (WGS) entry which is preliminary data.</text>
</comment>
<gene>
    <name evidence="1" type="ORF">PMIN01_09066</name>
</gene>
<sequence>MCRAIGRSLKQKVGCPEKYIIDTISTRLLFFHGHGSTCYSNTVRSPLSTPASKVWSGEHYILSKGCYPIMRLSGLTYVTLRFLV</sequence>
<organism evidence="1 2">
    <name type="scientific">Paraphaeosphaeria minitans</name>
    <dbReference type="NCBI Taxonomy" id="565426"/>
    <lineage>
        <taxon>Eukaryota</taxon>
        <taxon>Fungi</taxon>
        <taxon>Dikarya</taxon>
        <taxon>Ascomycota</taxon>
        <taxon>Pezizomycotina</taxon>
        <taxon>Dothideomycetes</taxon>
        <taxon>Pleosporomycetidae</taxon>
        <taxon>Pleosporales</taxon>
        <taxon>Massarineae</taxon>
        <taxon>Didymosphaeriaceae</taxon>
        <taxon>Paraphaeosphaeria</taxon>
    </lineage>
</organism>
<accession>A0A9P6GDN7</accession>
<dbReference type="AlphaFoldDB" id="A0A9P6GDN7"/>
<proteinExistence type="predicted"/>
<name>A0A9P6GDN7_9PLEO</name>
<keyword evidence="2" id="KW-1185">Reference proteome</keyword>
<dbReference type="Proteomes" id="UP000756921">
    <property type="component" value="Unassembled WGS sequence"/>
</dbReference>
<protein>
    <submittedName>
        <fullName evidence="1">Uncharacterized protein</fullName>
    </submittedName>
</protein>
<evidence type="ECO:0000313" key="1">
    <source>
        <dbReference type="EMBL" id="KAF9733383.1"/>
    </source>
</evidence>
<evidence type="ECO:0000313" key="2">
    <source>
        <dbReference type="Proteomes" id="UP000756921"/>
    </source>
</evidence>
<dbReference type="EMBL" id="WJXW01000009">
    <property type="protein sequence ID" value="KAF9733383.1"/>
    <property type="molecule type" value="Genomic_DNA"/>
</dbReference>
<reference evidence="1" key="1">
    <citation type="journal article" date="2020" name="Mol. Plant Microbe Interact.">
        <title>Genome Sequence of the Biocontrol Agent Coniothyrium minitans strain Conio (IMI 134523).</title>
        <authorList>
            <person name="Patel D."/>
            <person name="Shittu T.A."/>
            <person name="Baroncelli R."/>
            <person name="Muthumeenakshi S."/>
            <person name="Osborne T.H."/>
            <person name="Janganan T.K."/>
            <person name="Sreenivasaprasad S."/>
        </authorList>
    </citation>
    <scope>NUCLEOTIDE SEQUENCE</scope>
    <source>
        <strain evidence="1">Conio</strain>
    </source>
</reference>